<organism evidence="1 2">
    <name type="scientific">Crotalaria pallida</name>
    <name type="common">Smooth rattlebox</name>
    <name type="synonym">Crotalaria striata</name>
    <dbReference type="NCBI Taxonomy" id="3830"/>
    <lineage>
        <taxon>Eukaryota</taxon>
        <taxon>Viridiplantae</taxon>
        <taxon>Streptophyta</taxon>
        <taxon>Embryophyta</taxon>
        <taxon>Tracheophyta</taxon>
        <taxon>Spermatophyta</taxon>
        <taxon>Magnoliopsida</taxon>
        <taxon>eudicotyledons</taxon>
        <taxon>Gunneridae</taxon>
        <taxon>Pentapetalae</taxon>
        <taxon>rosids</taxon>
        <taxon>fabids</taxon>
        <taxon>Fabales</taxon>
        <taxon>Fabaceae</taxon>
        <taxon>Papilionoideae</taxon>
        <taxon>50 kb inversion clade</taxon>
        <taxon>genistoids sensu lato</taxon>
        <taxon>core genistoids</taxon>
        <taxon>Crotalarieae</taxon>
        <taxon>Crotalaria</taxon>
    </lineage>
</organism>
<protein>
    <submittedName>
        <fullName evidence="1">Uncharacterized protein</fullName>
    </submittedName>
</protein>
<comment type="caution">
    <text evidence="1">The sequence shown here is derived from an EMBL/GenBank/DDBJ whole genome shotgun (WGS) entry which is preliminary data.</text>
</comment>
<reference evidence="1 2" key="1">
    <citation type="submission" date="2024-01" db="EMBL/GenBank/DDBJ databases">
        <title>The genomes of 5 underutilized Papilionoideae crops provide insights into root nodulation and disease resistanc.</title>
        <authorList>
            <person name="Yuan L."/>
        </authorList>
    </citation>
    <scope>NUCLEOTIDE SEQUENCE [LARGE SCALE GENOMIC DNA]</scope>
    <source>
        <strain evidence="1">ZHUSHIDOU_FW_LH</strain>
        <tissue evidence="1">Leaf</tissue>
    </source>
</reference>
<evidence type="ECO:0000313" key="1">
    <source>
        <dbReference type="EMBL" id="KAK7268458.1"/>
    </source>
</evidence>
<name>A0AAN9FB16_CROPI</name>
<keyword evidence="2" id="KW-1185">Reference proteome</keyword>
<proteinExistence type="predicted"/>
<dbReference type="EMBL" id="JAYWIO010000004">
    <property type="protein sequence ID" value="KAK7268458.1"/>
    <property type="molecule type" value="Genomic_DNA"/>
</dbReference>
<accession>A0AAN9FB16</accession>
<evidence type="ECO:0000313" key="2">
    <source>
        <dbReference type="Proteomes" id="UP001372338"/>
    </source>
</evidence>
<gene>
    <name evidence="1" type="ORF">RIF29_21157</name>
</gene>
<dbReference type="Proteomes" id="UP001372338">
    <property type="component" value="Unassembled WGS sequence"/>
</dbReference>
<sequence>MVRTSTSHTLLEIALPAGRKLVAQVVSMTRKKTSFLEYALSDIRIRSPITGTDTSSYLHAKSMTTRPTVFCRGGAMHCIVAARFELLHPGGRRRSGRRWVSRSAVQGA</sequence>
<dbReference type="AlphaFoldDB" id="A0AAN9FB16"/>